<dbReference type="Proteomes" id="UP001055247">
    <property type="component" value="Unassembled WGS sequence"/>
</dbReference>
<proteinExistence type="predicted"/>
<evidence type="ECO:0000313" key="2">
    <source>
        <dbReference type="Proteomes" id="UP001055247"/>
    </source>
</evidence>
<accession>A0AAV4ZII4</accession>
<name>A0AAV4ZII4_9HYPH</name>
<dbReference type="RefSeq" id="WP_238229700.1">
    <property type="nucleotide sequence ID" value="NZ_BPQO01000004.1"/>
</dbReference>
<evidence type="ECO:0000313" key="1">
    <source>
        <dbReference type="EMBL" id="GJD87704.1"/>
    </source>
</evidence>
<comment type="caution">
    <text evidence="1">The sequence shown here is derived from an EMBL/GenBank/DDBJ whole genome shotgun (WGS) entry which is preliminary data.</text>
</comment>
<dbReference type="AlphaFoldDB" id="A0AAV4ZII4"/>
<dbReference type="EMBL" id="BPQO01000004">
    <property type="protein sequence ID" value="GJD87704.1"/>
    <property type="molecule type" value="Genomic_DNA"/>
</dbReference>
<keyword evidence="2" id="KW-1185">Reference proteome</keyword>
<reference evidence="1" key="1">
    <citation type="journal article" date="2016" name="Front. Microbiol.">
        <title>Genome Sequence of the Piezophilic, Mesophilic Sulfate-Reducing Bacterium Desulfovibrio indicus J2T.</title>
        <authorList>
            <person name="Cao J."/>
            <person name="Maignien L."/>
            <person name="Shao Z."/>
            <person name="Alain K."/>
            <person name="Jebbar M."/>
        </authorList>
    </citation>
    <scope>NUCLEOTIDE SEQUENCE</scope>
    <source>
        <strain evidence="1">DSM 16372</strain>
    </source>
</reference>
<sequence length="267" mass="29329">MPETSLADDLSKLAGSLTLSHEHRQIKRLLGEAKRFRLTPSAVAAIDRIVDHAPWTIEHNLDLAAHPAERPIWIEFGDAPRRRDGLAFAGHEVDCVGYLLAQSPVDPDAAVVVVAWRLASGSVHHAFSVAHWHRMDLVTHAAHARHRYSRIRLEALARMMSLFQVSTPQGLKEIVLEAHLGEDIRMRQVALMDSRLAASGEMPFAFGALVLLADRLAAAAAADGFVGVDAVPARRTALLRLFDRIGRRPSPSFLRRRGRAPTASLVA</sequence>
<reference evidence="1" key="2">
    <citation type="submission" date="2021-08" db="EMBL/GenBank/DDBJ databases">
        <authorList>
            <person name="Tani A."/>
            <person name="Ola A."/>
            <person name="Ogura Y."/>
            <person name="Katsura K."/>
            <person name="Hayashi T."/>
        </authorList>
    </citation>
    <scope>NUCLEOTIDE SEQUENCE</scope>
    <source>
        <strain evidence="1">DSM 16372</strain>
    </source>
</reference>
<gene>
    <name evidence="1" type="ORF">BHAOGJBA_1209</name>
</gene>
<protein>
    <submittedName>
        <fullName evidence="1">Uncharacterized protein</fullName>
    </submittedName>
</protein>
<organism evidence="1 2">
    <name type="scientific">Methylobacterium hispanicum</name>
    <dbReference type="NCBI Taxonomy" id="270350"/>
    <lineage>
        <taxon>Bacteria</taxon>
        <taxon>Pseudomonadati</taxon>
        <taxon>Pseudomonadota</taxon>
        <taxon>Alphaproteobacteria</taxon>
        <taxon>Hyphomicrobiales</taxon>
        <taxon>Methylobacteriaceae</taxon>
        <taxon>Methylobacterium</taxon>
    </lineage>
</organism>